<name>A0A381PTQ3_9ZZZZ</name>
<dbReference type="InterPro" id="IPR036291">
    <property type="entry name" value="NAD(P)-bd_dom_sf"/>
</dbReference>
<evidence type="ECO:0000313" key="1">
    <source>
        <dbReference type="EMBL" id="SUZ69898.1"/>
    </source>
</evidence>
<proteinExistence type="predicted"/>
<accession>A0A381PTQ3</accession>
<dbReference type="InterPro" id="IPR023401">
    <property type="entry name" value="ODC_N"/>
</dbReference>
<dbReference type="Gene3D" id="3.30.1780.10">
    <property type="entry name" value="ornithine cyclodeaminase, domain 1"/>
    <property type="match status" value="1"/>
</dbReference>
<dbReference type="InterPro" id="IPR003462">
    <property type="entry name" value="ODC_Mu_crystall"/>
</dbReference>
<dbReference type="GO" id="GO:0005737">
    <property type="term" value="C:cytoplasm"/>
    <property type="evidence" value="ECO:0007669"/>
    <property type="project" value="TreeGrafter"/>
</dbReference>
<gene>
    <name evidence="1" type="ORF">METZ01_LOCUS22752</name>
</gene>
<sequence>MQIIDEATLRQHMDRSVALDAVESAFRALGEDRVTQPPPIGLDIEPVGGEVHVKSAYLSGAPVFAVKIASGFYANGERGLPSGSGLMMVFDATTGFPLALLLDNGYLTDLRTAAAGALATRLLTNEPLDKVAIIGSGLQARYQSRAIAGVRSWRQLVVWGRNQERAQQCVQELKSELNRPVELSESAEAAVRDADLIVTVTASREPIIQDDWMASGATLIAVGSDGPEKQEVAPRVLQRADKVIADRTAQCVQLGEIHHAITAGVFTSHHIHGELGQLVTGAVTCREGHERIVCDLTGVGAQDAAIAEAAWRATCADASSPA</sequence>
<dbReference type="EMBL" id="UINC01001074">
    <property type="protein sequence ID" value="SUZ69898.1"/>
    <property type="molecule type" value="Genomic_DNA"/>
</dbReference>
<organism evidence="1">
    <name type="scientific">marine metagenome</name>
    <dbReference type="NCBI Taxonomy" id="408172"/>
    <lineage>
        <taxon>unclassified sequences</taxon>
        <taxon>metagenomes</taxon>
        <taxon>ecological metagenomes</taxon>
    </lineage>
</organism>
<dbReference type="AlphaFoldDB" id="A0A381PTQ3"/>
<dbReference type="Gene3D" id="3.40.50.720">
    <property type="entry name" value="NAD(P)-binding Rossmann-like Domain"/>
    <property type="match status" value="1"/>
</dbReference>
<dbReference type="PIRSF" id="PIRSF001439">
    <property type="entry name" value="CryM"/>
    <property type="match status" value="1"/>
</dbReference>
<evidence type="ECO:0008006" key="2">
    <source>
        <dbReference type="Google" id="ProtNLM"/>
    </source>
</evidence>
<dbReference type="PANTHER" id="PTHR13812">
    <property type="entry name" value="KETIMINE REDUCTASE MU-CRYSTALLIN"/>
    <property type="match status" value="1"/>
</dbReference>
<protein>
    <recommendedName>
        <fullName evidence="2">Ornithine cyclodeaminase</fullName>
    </recommendedName>
</protein>
<dbReference type="SUPFAM" id="SSF51735">
    <property type="entry name" value="NAD(P)-binding Rossmann-fold domains"/>
    <property type="match status" value="1"/>
</dbReference>
<dbReference type="PANTHER" id="PTHR13812:SF19">
    <property type="entry name" value="KETIMINE REDUCTASE MU-CRYSTALLIN"/>
    <property type="match status" value="1"/>
</dbReference>
<reference evidence="1" key="1">
    <citation type="submission" date="2018-05" db="EMBL/GenBank/DDBJ databases">
        <authorList>
            <person name="Lanie J.A."/>
            <person name="Ng W.-L."/>
            <person name="Kazmierczak K.M."/>
            <person name="Andrzejewski T.M."/>
            <person name="Davidsen T.M."/>
            <person name="Wayne K.J."/>
            <person name="Tettelin H."/>
            <person name="Glass J.I."/>
            <person name="Rusch D."/>
            <person name="Podicherti R."/>
            <person name="Tsui H.-C.T."/>
            <person name="Winkler M.E."/>
        </authorList>
    </citation>
    <scope>NUCLEOTIDE SEQUENCE</scope>
</reference>
<dbReference type="Pfam" id="PF02423">
    <property type="entry name" value="OCD_Mu_crystall"/>
    <property type="match status" value="1"/>
</dbReference>